<name>A7NR06_ROSCS</name>
<keyword evidence="2 4" id="KW-0808">Transferase</keyword>
<accession>A7NR06</accession>
<sequence length="339" mass="37588">MIAQSSSAHGSILIPMHTLFVVLILLAPPPLKPWLMRTLLGARVGRNVRVGWFAGISARHIAIGDESDIRALTFISCHGDVIIGRYSIISSFVLVYGAADLIIGDHAYIGPQTFINCDECVRIGNYSALGARCMVYTHGSFFPYTEGYWVKFGPVTIGDYVWCAAGVFIHPGVTIGDHVFINSRSVITRDVASGDVVEGFPAQTVTTMNRLKRSMSPRRRDAAARRILDHFVDLGVRRELRLAVEQRDGQVAFRYRGRKYRLLCIPSDGAPPSFDNGPACHIVALVTRPDWTPPTGAPIYPLDLIAYRTPRSNDPVHHALRTFLMRYYGVQVEYSDAAK</sequence>
<evidence type="ECO:0000256" key="3">
    <source>
        <dbReference type="SAM" id="Phobius"/>
    </source>
</evidence>
<dbReference type="eggNOG" id="COG0110">
    <property type="taxonomic scope" value="Bacteria"/>
</dbReference>
<dbReference type="InterPro" id="IPR001451">
    <property type="entry name" value="Hexapep"/>
</dbReference>
<dbReference type="SUPFAM" id="SSF51161">
    <property type="entry name" value="Trimeric LpxA-like enzymes"/>
    <property type="match status" value="1"/>
</dbReference>
<feature type="transmembrane region" description="Helical" evidence="3">
    <location>
        <begin position="6"/>
        <end position="27"/>
    </location>
</feature>
<organism evidence="4 5">
    <name type="scientific">Roseiflexus castenholzii (strain DSM 13941 / HLO8)</name>
    <dbReference type="NCBI Taxonomy" id="383372"/>
    <lineage>
        <taxon>Bacteria</taxon>
        <taxon>Bacillati</taxon>
        <taxon>Chloroflexota</taxon>
        <taxon>Chloroflexia</taxon>
        <taxon>Chloroflexales</taxon>
        <taxon>Roseiflexineae</taxon>
        <taxon>Roseiflexaceae</taxon>
        <taxon>Roseiflexus</taxon>
    </lineage>
</organism>
<dbReference type="KEGG" id="rca:Rcas_3969"/>
<dbReference type="GO" id="GO:0005829">
    <property type="term" value="C:cytosol"/>
    <property type="evidence" value="ECO:0007669"/>
    <property type="project" value="TreeGrafter"/>
</dbReference>
<keyword evidence="3" id="KW-1133">Transmembrane helix</keyword>
<dbReference type="InterPro" id="IPR011004">
    <property type="entry name" value="Trimer_LpxA-like_sf"/>
</dbReference>
<proteinExistence type="inferred from homology"/>
<dbReference type="HOGENOM" id="CLU_859650_0_0_0"/>
<dbReference type="CDD" id="cd04647">
    <property type="entry name" value="LbH_MAT_like"/>
    <property type="match status" value="1"/>
</dbReference>
<dbReference type="EMBL" id="CP000804">
    <property type="protein sequence ID" value="ABU60002.1"/>
    <property type="molecule type" value="Genomic_DNA"/>
</dbReference>
<evidence type="ECO:0000256" key="2">
    <source>
        <dbReference type="ARBA" id="ARBA00022679"/>
    </source>
</evidence>
<dbReference type="GO" id="GO:0008374">
    <property type="term" value="F:O-acyltransferase activity"/>
    <property type="evidence" value="ECO:0007669"/>
    <property type="project" value="TreeGrafter"/>
</dbReference>
<dbReference type="STRING" id="383372.Rcas_3969"/>
<evidence type="ECO:0000256" key="1">
    <source>
        <dbReference type="ARBA" id="ARBA00007274"/>
    </source>
</evidence>
<dbReference type="PANTHER" id="PTHR23416:SF23">
    <property type="entry name" value="ACETYLTRANSFERASE C18B11.09C-RELATED"/>
    <property type="match status" value="1"/>
</dbReference>
<comment type="similarity">
    <text evidence="1">Belongs to the transferase hexapeptide repeat family.</text>
</comment>
<reference evidence="4 5" key="1">
    <citation type="submission" date="2007-08" db="EMBL/GenBank/DDBJ databases">
        <title>Complete sequence of Roseiflexus castenholzii DSM 13941.</title>
        <authorList>
            <consortium name="US DOE Joint Genome Institute"/>
            <person name="Copeland A."/>
            <person name="Lucas S."/>
            <person name="Lapidus A."/>
            <person name="Barry K."/>
            <person name="Glavina del Rio T."/>
            <person name="Dalin E."/>
            <person name="Tice H."/>
            <person name="Pitluck S."/>
            <person name="Thompson L.S."/>
            <person name="Brettin T."/>
            <person name="Bruce D."/>
            <person name="Detter J.C."/>
            <person name="Han C."/>
            <person name="Tapia R."/>
            <person name="Schmutz J."/>
            <person name="Larimer F."/>
            <person name="Land M."/>
            <person name="Hauser L."/>
            <person name="Kyrpides N."/>
            <person name="Mikhailova N."/>
            <person name="Bryant D.A."/>
            <person name="Hanada S."/>
            <person name="Tsukatani Y."/>
            <person name="Richardson P."/>
        </authorList>
    </citation>
    <scope>NUCLEOTIDE SEQUENCE [LARGE SCALE GENOMIC DNA]</scope>
    <source>
        <strain evidence="5">DSM 13941 / HLO8</strain>
    </source>
</reference>
<keyword evidence="3" id="KW-0812">Transmembrane</keyword>
<dbReference type="Pfam" id="PF00132">
    <property type="entry name" value="Hexapep"/>
    <property type="match status" value="1"/>
</dbReference>
<keyword evidence="3" id="KW-0472">Membrane</keyword>
<evidence type="ECO:0000313" key="4">
    <source>
        <dbReference type="EMBL" id="ABU60002.1"/>
    </source>
</evidence>
<dbReference type="InterPro" id="IPR051159">
    <property type="entry name" value="Hexapeptide_acetyltransf"/>
</dbReference>
<gene>
    <name evidence="4" type="ordered locus">Rcas_3969</name>
</gene>
<dbReference type="Proteomes" id="UP000000263">
    <property type="component" value="Chromosome"/>
</dbReference>
<dbReference type="AlphaFoldDB" id="A7NR06"/>
<dbReference type="Gene3D" id="2.160.10.10">
    <property type="entry name" value="Hexapeptide repeat proteins"/>
    <property type="match status" value="2"/>
</dbReference>
<protein>
    <submittedName>
        <fullName evidence="4">Transferase hexapeptide repeat containing protein</fullName>
    </submittedName>
</protein>
<dbReference type="PANTHER" id="PTHR23416">
    <property type="entry name" value="SIALIC ACID SYNTHASE-RELATED"/>
    <property type="match status" value="1"/>
</dbReference>
<keyword evidence="5" id="KW-1185">Reference proteome</keyword>
<evidence type="ECO:0000313" key="5">
    <source>
        <dbReference type="Proteomes" id="UP000000263"/>
    </source>
</evidence>